<name>A0A9W9BVN7_9PLEO</name>
<dbReference type="OrthoDB" id="3801226at2759"/>
<gene>
    <name evidence="1" type="ORF">N0V87_009773</name>
</gene>
<evidence type="ECO:0000313" key="1">
    <source>
        <dbReference type="EMBL" id="KAJ4330707.1"/>
    </source>
</evidence>
<organism evidence="1 2">
    <name type="scientific">Didymella glomerata</name>
    <dbReference type="NCBI Taxonomy" id="749621"/>
    <lineage>
        <taxon>Eukaryota</taxon>
        <taxon>Fungi</taxon>
        <taxon>Dikarya</taxon>
        <taxon>Ascomycota</taxon>
        <taxon>Pezizomycotina</taxon>
        <taxon>Dothideomycetes</taxon>
        <taxon>Pleosporomycetidae</taxon>
        <taxon>Pleosporales</taxon>
        <taxon>Pleosporineae</taxon>
        <taxon>Didymellaceae</taxon>
        <taxon>Didymella</taxon>
    </lineage>
</organism>
<proteinExistence type="predicted"/>
<evidence type="ECO:0000313" key="2">
    <source>
        <dbReference type="Proteomes" id="UP001140562"/>
    </source>
</evidence>
<comment type="caution">
    <text evidence="1">The sequence shown here is derived from an EMBL/GenBank/DDBJ whole genome shotgun (WGS) entry which is preliminary data.</text>
</comment>
<sequence length="248" mass="28320">MKAQSECLELSRSMYNKLPKELRNSVYAYLCLEDRRIPIGPYYHFRKYEPLEGKEMEYSDTQFCPRDGDLKTELADGKTRIDHDIYPEEDLVLPSSHIFDPSYMSQDIVLELLKIYYESNSFSVCNVEGGLDELCTPIPASSAPSEFVPIDHEKSQQVPNSDWDNNYWILPIESTRLTSQQQAELGGYSIDDLGGILHSRWGVDDIFRETVSTRNVVEGPYWPVGRPTNPSAIYMLSNKPALSFPASE</sequence>
<dbReference type="Proteomes" id="UP001140562">
    <property type="component" value="Unassembled WGS sequence"/>
</dbReference>
<accession>A0A9W9BVN7</accession>
<reference evidence="1" key="1">
    <citation type="submission" date="2022-10" db="EMBL/GenBank/DDBJ databases">
        <title>Tapping the CABI collections for fungal endophytes: first genome assemblies for Collariella, Neodidymelliopsis, Ascochyta clinopodiicola, Didymella pomorum, Didymosphaeria variabile, Neocosmospora piperis and Neocucurbitaria cava.</title>
        <authorList>
            <person name="Hill R."/>
        </authorList>
    </citation>
    <scope>NUCLEOTIDE SEQUENCE</scope>
    <source>
        <strain evidence="1">IMI 360193</strain>
    </source>
</reference>
<keyword evidence="2" id="KW-1185">Reference proteome</keyword>
<dbReference type="AlphaFoldDB" id="A0A9W9BVN7"/>
<protein>
    <submittedName>
        <fullName evidence="1">Uncharacterized protein</fullName>
    </submittedName>
</protein>
<dbReference type="EMBL" id="JAPEUV010000181">
    <property type="protein sequence ID" value="KAJ4330707.1"/>
    <property type="molecule type" value="Genomic_DNA"/>
</dbReference>